<gene>
    <name evidence="1" type="ORF">METZ01_LOCUS272442</name>
</gene>
<proteinExistence type="predicted"/>
<organism evidence="1">
    <name type="scientific">marine metagenome</name>
    <dbReference type="NCBI Taxonomy" id="408172"/>
    <lineage>
        <taxon>unclassified sequences</taxon>
        <taxon>metagenomes</taxon>
        <taxon>ecological metagenomes</taxon>
    </lineage>
</organism>
<name>A0A382K5N3_9ZZZZ</name>
<accession>A0A382K5N3</accession>
<dbReference type="AlphaFoldDB" id="A0A382K5N3"/>
<dbReference type="EMBL" id="UINC01078476">
    <property type="protein sequence ID" value="SVC19588.1"/>
    <property type="molecule type" value="Genomic_DNA"/>
</dbReference>
<evidence type="ECO:0000313" key="1">
    <source>
        <dbReference type="EMBL" id="SVC19588.1"/>
    </source>
</evidence>
<protein>
    <submittedName>
        <fullName evidence="1">Uncharacterized protein</fullName>
    </submittedName>
</protein>
<reference evidence="1" key="1">
    <citation type="submission" date="2018-05" db="EMBL/GenBank/DDBJ databases">
        <authorList>
            <person name="Lanie J.A."/>
            <person name="Ng W.-L."/>
            <person name="Kazmierczak K.M."/>
            <person name="Andrzejewski T.M."/>
            <person name="Davidsen T.M."/>
            <person name="Wayne K.J."/>
            <person name="Tettelin H."/>
            <person name="Glass J.I."/>
            <person name="Rusch D."/>
            <person name="Podicherti R."/>
            <person name="Tsui H.-C.T."/>
            <person name="Winkler M.E."/>
        </authorList>
    </citation>
    <scope>NUCLEOTIDE SEQUENCE</scope>
</reference>
<sequence>MHSFCKQNSISYKTALASLIRYYIYKITYVYAKIYAVTLLWNTAFTMQKLVIILKVCARLILRKTNIIDKS</sequence>